<evidence type="ECO:0000313" key="2">
    <source>
        <dbReference type="Proteomes" id="UP000582213"/>
    </source>
</evidence>
<accession>A0A7J9RWL7</accession>
<dbReference type="EMBL" id="JACHFY010000019">
    <property type="protein sequence ID" value="MBB5254612.1"/>
    <property type="molecule type" value="Genomic_DNA"/>
</dbReference>
<name>A0A7J9RWL7_SULOH</name>
<gene>
    <name evidence="1" type="ORF">HNQ62_002386</name>
</gene>
<comment type="caution">
    <text evidence="1">The sequence shown here is derived from an EMBL/GenBank/DDBJ whole genome shotgun (WGS) entry which is preliminary data.</text>
</comment>
<protein>
    <submittedName>
        <fullName evidence="1">Uncharacterized protein</fullName>
    </submittedName>
</protein>
<dbReference type="Proteomes" id="UP000582213">
    <property type="component" value="Unassembled WGS sequence"/>
</dbReference>
<evidence type="ECO:0000313" key="1">
    <source>
        <dbReference type="EMBL" id="MBB5254612.1"/>
    </source>
</evidence>
<proteinExistence type="predicted"/>
<reference evidence="1 2" key="1">
    <citation type="submission" date="2020-08" db="EMBL/GenBank/DDBJ databases">
        <title>Genomic Encyclopedia of Type Strains, Phase IV (KMG-IV): sequencing the most valuable type-strain genomes for metagenomic binning, comparative biology and taxonomic classification.</title>
        <authorList>
            <person name="Goeker M."/>
        </authorList>
    </citation>
    <scope>NUCLEOTIDE SEQUENCE [LARGE SCALE GENOMIC DNA]</scope>
    <source>
        <strain evidence="1 2">DSM 12421</strain>
    </source>
</reference>
<dbReference type="AlphaFoldDB" id="A0A7J9RWL7"/>
<sequence>MYINFMLLNVEEKRVKSVLEKLKDIGVNTTVSSIKFFIWRKSLTRFYVTVNKKNVLIFSPYEFIIYS</sequence>
<organism evidence="1 2">
    <name type="scientific">Sulfurisphaera ohwakuensis</name>
    <dbReference type="NCBI Taxonomy" id="69656"/>
    <lineage>
        <taxon>Archaea</taxon>
        <taxon>Thermoproteota</taxon>
        <taxon>Thermoprotei</taxon>
        <taxon>Sulfolobales</taxon>
        <taxon>Sulfolobaceae</taxon>
        <taxon>Sulfurisphaera</taxon>
    </lineage>
</organism>